<gene>
    <name evidence="2" type="ORF">DEO72_LG10g2189</name>
</gene>
<sequence length="58" mass="6743">MTRFWEIFAGSLRRALPRLSKTTSHPKVRSLAWDKPQQRPKASTPPRLGERLSPERDT</sequence>
<feature type="region of interest" description="Disordered" evidence="1">
    <location>
        <begin position="18"/>
        <end position="58"/>
    </location>
</feature>
<feature type="compositionally biased region" description="Basic and acidic residues" evidence="1">
    <location>
        <begin position="48"/>
        <end position="58"/>
    </location>
</feature>
<accession>A0A4D6NB55</accession>
<organism evidence="2 3">
    <name type="scientific">Vigna unguiculata</name>
    <name type="common">Cowpea</name>
    <dbReference type="NCBI Taxonomy" id="3917"/>
    <lineage>
        <taxon>Eukaryota</taxon>
        <taxon>Viridiplantae</taxon>
        <taxon>Streptophyta</taxon>
        <taxon>Embryophyta</taxon>
        <taxon>Tracheophyta</taxon>
        <taxon>Spermatophyta</taxon>
        <taxon>Magnoliopsida</taxon>
        <taxon>eudicotyledons</taxon>
        <taxon>Gunneridae</taxon>
        <taxon>Pentapetalae</taxon>
        <taxon>rosids</taxon>
        <taxon>fabids</taxon>
        <taxon>Fabales</taxon>
        <taxon>Fabaceae</taxon>
        <taxon>Papilionoideae</taxon>
        <taxon>50 kb inversion clade</taxon>
        <taxon>NPAAA clade</taxon>
        <taxon>indigoferoid/millettioid clade</taxon>
        <taxon>Phaseoleae</taxon>
        <taxon>Vigna</taxon>
    </lineage>
</organism>
<evidence type="ECO:0000256" key="1">
    <source>
        <dbReference type="SAM" id="MobiDB-lite"/>
    </source>
</evidence>
<dbReference type="EMBL" id="CP039354">
    <property type="protein sequence ID" value="QCE10956.1"/>
    <property type="molecule type" value="Genomic_DNA"/>
</dbReference>
<name>A0A4D6NB55_VIGUN</name>
<protein>
    <submittedName>
        <fullName evidence="2">Uncharacterized protein</fullName>
    </submittedName>
</protein>
<dbReference type="AlphaFoldDB" id="A0A4D6NB55"/>
<proteinExistence type="predicted"/>
<reference evidence="2 3" key="1">
    <citation type="submission" date="2019-04" db="EMBL/GenBank/DDBJ databases">
        <title>An improved genome assembly and genetic linkage map for asparagus bean, Vigna unguiculata ssp. sesquipedialis.</title>
        <authorList>
            <person name="Xia Q."/>
            <person name="Zhang R."/>
            <person name="Dong Y."/>
        </authorList>
    </citation>
    <scope>NUCLEOTIDE SEQUENCE [LARGE SCALE GENOMIC DNA]</scope>
    <source>
        <tissue evidence="2">Leaf</tissue>
    </source>
</reference>
<evidence type="ECO:0000313" key="2">
    <source>
        <dbReference type="EMBL" id="QCE10956.1"/>
    </source>
</evidence>
<keyword evidence="3" id="KW-1185">Reference proteome</keyword>
<evidence type="ECO:0000313" key="3">
    <source>
        <dbReference type="Proteomes" id="UP000501690"/>
    </source>
</evidence>
<dbReference type="Proteomes" id="UP000501690">
    <property type="component" value="Linkage Group LG10"/>
</dbReference>